<dbReference type="AlphaFoldDB" id="A0A4Y4CT57"/>
<sequence>MGLVPQMRDKIRNPDNADLSFGEVGGEYPGDTECGLRRIVEFQAAAPDRIAVLGWTLTGDAAMRENVVSA</sequence>
<proteinExistence type="predicted"/>
<keyword evidence="3" id="KW-1185">Reference proteome</keyword>
<dbReference type="EMBL" id="BJNV01000021">
    <property type="protein sequence ID" value="GEC95516.1"/>
    <property type="molecule type" value="Genomic_DNA"/>
</dbReference>
<protein>
    <submittedName>
        <fullName evidence="2">Uncharacterized protein</fullName>
    </submittedName>
</protein>
<organism evidence="2 3">
    <name type="scientific">Zoogloea ramigera</name>
    <dbReference type="NCBI Taxonomy" id="350"/>
    <lineage>
        <taxon>Bacteria</taxon>
        <taxon>Pseudomonadati</taxon>
        <taxon>Pseudomonadota</taxon>
        <taxon>Betaproteobacteria</taxon>
        <taxon>Rhodocyclales</taxon>
        <taxon>Zoogloeaceae</taxon>
        <taxon>Zoogloea</taxon>
    </lineage>
</organism>
<evidence type="ECO:0000313" key="2">
    <source>
        <dbReference type="EMBL" id="GEC95516.1"/>
    </source>
</evidence>
<evidence type="ECO:0000256" key="1">
    <source>
        <dbReference type="SAM" id="MobiDB-lite"/>
    </source>
</evidence>
<dbReference type="Proteomes" id="UP000318422">
    <property type="component" value="Unassembled WGS sequence"/>
</dbReference>
<feature type="region of interest" description="Disordered" evidence="1">
    <location>
        <begin position="1"/>
        <end position="24"/>
    </location>
</feature>
<comment type="caution">
    <text evidence="2">The sequence shown here is derived from an EMBL/GenBank/DDBJ whole genome shotgun (WGS) entry which is preliminary data.</text>
</comment>
<name>A0A4Y4CT57_ZOORA</name>
<gene>
    <name evidence="2" type="ORF">ZRA01_15890</name>
</gene>
<reference evidence="2 3" key="1">
    <citation type="submission" date="2019-06" db="EMBL/GenBank/DDBJ databases">
        <title>Whole genome shotgun sequence of Zoogloea ramigera NBRC 15342.</title>
        <authorList>
            <person name="Hosoyama A."/>
            <person name="Uohara A."/>
            <person name="Ohji S."/>
            <person name="Ichikawa N."/>
        </authorList>
    </citation>
    <scope>NUCLEOTIDE SEQUENCE [LARGE SCALE GENOMIC DNA]</scope>
    <source>
        <strain evidence="2 3">NBRC 15342</strain>
    </source>
</reference>
<evidence type="ECO:0000313" key="3">
    <source>
        <dbReference type="Proteomes" id="UP000318422"/>
    </source>
</evidence>
<accession>A0A4Y4CT57</accession>